<feature type="transmembrane region" description="Helical" evidence="1">
    <location>
        <begin position="12"/>
        <end position="31"/>
    </location>
</feature>
<feature type="transmembrane region" description="Helical" evidence="1">
    <location>
        <begin position="37"/>
        <end position="62"/>
    </location>
</feature>
<evidence type="ECO:0000313" key="2">
    <source>
        <dbReference type="EMBL" id="PJJ73036.1"/>
    </source>
</evidence>
<evidence type="ECO:0000256" key="1">
    <source>
        <dbReference type="SAM" id="Phobius"/>
    </source>
</evidence>
<protein>
    <submittedName>
        <fullName evidence="2">Uncharacterized protein</fullName>
    </submittedName>
</protein>
<reference evidence="2 3" key="1">
    <citation type="submission" date="2017-11" db="EMBL/GenBank/DDBJ databases">
        <title>Genomic Encyclopedia of Archaeal and Bacterial Type Strains, Phase II (KMG-II): From Individual Species to Whole Genera.</title>
        <authorList>
            <person name="Goeker M."/>
        </authorList>
    </citation>
    <scope>NUCLEOTIDE SEQUENCE [LARGE SCALE GENOMIC DNA]</scope>
    <source>
        <strain evidence="2 3">DSM 27393</strain>
    </source>
</reference>
<organism evidence="2 3">
    <name type="scientific">Diaminobutyricimonas aerilata</name>
    <dbReference type="NCBI Taxonomy" id="1162967"/>
    <lineage>
        <taxon>Bacteria</taxon>
        <taxon>Bacillati</taxon>
        <taxon>Actinomycetota</taxon>
        <taxon>Actinomycetes</taxon>
        <taxon>Micrococcales</taxon>
        <taxon>Microbacteriaceae</taxon>
        <taxon>Diaminobutyricimonas</taxon>
    </lineage>
</organism>
<gene>
    <name evidence="2" type="ORF">CLV46_2617</name>
</gene>
<evidence type="ECO:0000313" key="3">
    <source>
        <dbReference type="Proteomes" id="UP000228758"/>
    </source>
</evidence>
<keyword evidence="1" id="KW-0812">Transmembrane</keyword>
<dbReference type="Proteomes" id="UP000228758">
    <property type="component" value="Unassembled WGS sequence"/>
</dbReference>
<dbReference type="EMBL" id="PGFF01000001">
    <property type="protein sequence ID" value="PJJ73036.1"/>
    <property type="molecule type" value="Genomic_DNA"/>
</dbReference>
<keyword evidence="3" id="KW-1185">Reference proteome</keyword>
<comment type="caution">
    <text evidence="2">The sequence shown here is derived from an EMBL/GenBank/DDBJ whole genome shotgun (WGS) entry which is preliminary data.</text>
</comment>
<sequence length="68" mass="7243">MSTPQTGWTREQLAIGAVVCGVLAFAGVVNVTLATELWMTVVALVVTALGVIGCLACLRAAFRRRPRR</sequence>
<accession>A0A2M9CMC2</accession>
<dbReference type="RefSeq" id="WP_100365168.1">
    <property type="nucleotide sequence ID" value="NZ_PGFF01000001.1"/>
</dbReference>
<dbReference type="AlphaFoldDB" id="A0A2M9CMC2"/>
<keyword evidence="1" id="KW-1133">Transmembrane helix</keyword>
<name>A0A2M9CMC2_9MICO</name>
<keyword evidence="1" id="KW-0472">Membrane</keyword>
<proteinExistence type="predicted"/>